<dbReference type="SUPFAM" id="SSF81321">
    <property type="entry name" value="Family A G protein-coupled receptor-like"/>
    <property type="match status" value="1"/>
</dbReference>
<dbReference type="PANTHER" id="PTHR24230:SF75">
    <property type="entry name" value="RELAXIN FAMILY PEPTIDE RECEPTOR 3"/>
    <property type="match status" value="1"/>
</dbReference>
<dbReference type="Gene3D" id="1.20.1070.10">
    <property type="entry name" value="Rhodopsin 7-helix transmembrane proteins"/>
    <property type="match status" value="1"/>
</dbReference>
<name>A0AAV4FUJ8_9GAST</name>
<evidence type="ECO:0000256" key="2">
    <source>
        <dbReference type="ARBA" id="ARBA00022475"/>
    </source>
</evidence>
<evidence type="ECO:0000256" key="1">
    <source>
        <dbReference type="ARBA" id="ARBA00004651"/>
    </source>
</evidence>
<evidence type="ECO:0000256" key="3">
    <source>
        <dbReference type="ARBA" id="ARBA00022692"/>
    </source>
</evidence>
<dbReference type="EMBL" id="BMAT01008051">
    <property type="protein sequence ID" value="GFR77022.1"/>
    <property type="molecule type" value="Genomic_DNA"/>
</dbReference>
<keyword evidence="12" id="KW-1185">Reference proteome</keyword>
<evidence type="ECO:0000256" key="4">
    <source>
        <dbReference type="ARBA" id="ARBA00022989"/>
    </source>
</evidence>
<feature type="transmembrane region" description="Helical" evidence="9">
    <location>
        <begin position="62"/>
        <end position="84"/>
    </location>
</feature>
<feature type="transmembrane region" description="Helical" evidence="9">
    <location>
        <begin position="252"/>
        <end position="272"/>
    </location>
</feature>
<keyword evidence="7 11" id="KW-0675">Receptor</keyword>
<dbReference type="Proteomes" id="UP000762676">
    <property type="component" value="Unassembled WGS sequence"/>
</dbReference>
<gene>
    <name evidence="11" type="ORF">ElyMa_003958000</name>
</gene>
<protein>
    <submittedName>
        <fullName evidence="11">Chemosensory receptor A</fullName>
    </submittedName>
</protein>
<evidence type="ECO:0000256" key="7">
    <source>
        <dbReference type="ARBA" id="ARBA00023170"/>
    </source>
</evidence>
<feature type="transmembrane region" description="Helical" evidence="9">
    <location>
        <begin position="292"/>
        <end position="314"/>
    </location>
</feature>
<feature type="transmembrane region" description="Helical" evidence="9">
    <location>
        <begin position="104"/>
        <end position="128"/>
    </location>
</feature>
<dbReference type="Pfam" id="PF00001">
    <property type="entry name" value="7tm_1"/>
    <property type="match status" value="1"/>
</dbReference>
<evidence type="ECO:0000256" key="6">
    <source>
        <dbReference type="ARBA" id="ARBA00023136"/>
    </source>
</evidence>
<organism evidence="11 12">
    <name type="scientific">Elysia marginata</name>
    <dbReference type="NCBI Taxonomy" id="1093978"/>
    <lineage>
        <taxon>Eukaryota</taxon>
        <taxon>Metazoa</taxon>
        <taxon>Spiralia</taxon>
        <taxon>Lophotrochozoa</taxon>
        <taxon>Mollusca</taxon>
        <taxon>Gastropoda</taxon>
        <taxon>Heterobranchia</taxon>
        <taxon>Euthyneura</taxon>
        <taxon>Panpulmonata</taxon>
        <taxon>Sacoglossa</taxon>
        <taxon>Placobranchoidea</taxon>
        <taxon>Plakobranchidae</taxon>
        <taxon>Elysia</taxon>
    </lineage>
</organism>
<dbReference type="GO" id="GO:0008528">
    <property type="term" value="F:G protein-coupled peptide receptor activity"/>
    <property type="evidence" value="ECO:0007669"/>
    <property type="project" value="TreeGrafter"/>
</dbReference>
<evidence type="ECO:0000256" key="9">
    <source>
        <dbReference type="SAM" id="Phobius"/>
    </source>
</evidence>
<dbReference type="PRINTS" id="PR00237">
    <property type="entry name" value="GPCRRHODOPSN"/>
</dbReference>
<feature type="transmembrane region" description="Helical" evidence="9">
    <location>
        <begin position="28"/>
        <end position="50"/>
    </location>
</feature>
<dbReference type="PROSITE" id="PS50262">
    <property type="entry name" value="G_PROTEIN_RECEP_F1_2"/>
    <property type="match status" value="1"/>
</dbReference>
<dbReference type="GO" id="GO:0007218">
    <property type="term" value="P:neuropeptide signaling pathway"/>
    <property type="evidence" value="ECO:0007669"/>
    <property type="project" value="TreeGrafter"/>
</dbReference>
<feature type="transmembrane region" description="Helical" evidence="9">
    <location>
        <begin position="192"/>
        <end position="219"/>
    </location>
</feature>
<keyword evidence="2" id="KW-1003">Cell membrane</keyword>
<keyword evidence="6 9" id="KW-0472">Membrane</keyword>
<evidence type="ECO:0000256" key="8">
    <source>
        <dbReference type="ARBA" id="ARBA00023224"/>
    </source>
</evidence>
<dbReference type="InterPro" id="IPR000276">
    <property type="entry name" value="GPCR_Rhodpsn"/>
</dbReference>
<evidence type="ECO:0000256" key="5">
    <source>
        <dbReference type="ARBA" id="ARBA00023040"/>
    </source>
</evidence>
<evidence type="ECO:0000313" key="11">
    <source>
        <dbReference type="EMBL" id="GFR77022.1"/>
    </source>
</evidence>
<feature type="domain" description="G-protein coupled receptors family 1 profile" evidence="10">
    <location>
        <begin position="41"/>
        <end position="311"/>
    </location>
</feature>
<dbReference type="InterPro" id="IPR017452">
    <property type="entry name" value="GPCR_Rhodpsn_7TM"/>
</dbReference>
<feature type="transmembrane region" description="Helical" evidence="9">
    <location>
        <begin position="149"/>
        <end position="172"/>
    </location>
</feature>
<reference evidence="11 12" key="1">
    <citation type="journal article" date="2021" name="Elife">
        <title>Chloroplast acquisition without the gene transfer in kleptoplastic sea slugs, Plakobranchus ocellatus.</title>
        <authorList>
            <person name="Maeda T."/>
            <person name="Takahashi S."/>
            <person name="Yoshida T."/>
            <person name="Shimamura S."/>
            <person name="Takaki Y."/>
            <person name="Nagai Y."/>
            <person name="Toyoda A."/>
            <person name="Suzuki Y."/>
            <person name="Arimoto A."/>
            <person name="Ishii H."/>
            <person name="Satoh N."/>
            <person name="Nishiyama T."/>
            <person name="Hasebe M."/>
            <person name="Maruyama T."/>
            <person name="Minagawa J."/>
            <person name="Obokata J."/>
            <person name="Shigenobu S."/>
        </authorList>
    </citation>
    <scope>NUCLEOTIDE SEQUENCE [LARGE SCALE GENOMIC DNA]</scope>
</reference>
<dbReference type="GO" id="GO:0005886">
    <property type="term" value="C:plasma membrane"/>
    <property type="evidence" value="ECO:0007669"/>
    <property type="project" value="UniProtKB-SubCell"/>
</dbReference>
<keyword evidence="8" id="KW-0807">Transducer</keyword>
<proteinExistence type="predicted"/>
<sequence length="327" mass="36257">MHNNTESLVAEGIVSEDVLRLVGLLSKFIVNPTLGAAGICSNVLNVLVFITIGLSDGVTQNFFILSISDGLFCAIAFINSLAYILQQTIFTAAGSAELLVQRVYWASLFAVTFPQNVSIVTTVVIAVVRCCCVAMPFRVKYLLTANRQLVAILVSSGAAIAVLLFVFTPMRTIYLRHPRTNRLYAVLVGYRWATYTVFAGVTFYSSFIIVIVCVIILSISLNRSSKFRETSAVNKVVPEADKGRDMRVVKTVVFVSVMFICCFLPHLIFSLLKVFIAEFSPQGKYKNENQPFLMLSETCLVINANMNIFIYLFCNARYRGKLRAVLG</sequence>
<accession>A0AAV4FUJ8</accession>
<keyword evidence="4 9" id="KW-1133">Transmembrane helix</keyword>
<comment type="caution">
    <text evidence="11">The sequence shown here is derived from an EMBL/GenBank/DDBJ whole genome shotgun (WGS) entry which is preliminary data.</text>
</comment>
<evidence type="ECO:0000313" key="12">
    <source>
        <dbReference type="Proteomes" id="UP000762676"/>
    </source>
</evidence>
<keyword evidence="3 9" id="KW-0812">Transmembrane</keyword>
<dbReference type="AlphaFoldDB" id="A0AAV4FUJ8"/>
<comment type="subcellular location">
    <subcellularLocation>
        <location evidence="1">Cell membrane</location>
        <topology evidence="1">Multi-pass membrane protein</topology>
    </subcellularLocation>
</comment>
<keyword evidence="5" id="KW-0297">G-protein coupled receptor</keyword>
<dbReference type="PANTHER" id="PTHR24230">
    <property type="entry name" value="G-PROTEIN COUPLED RECEPTOR"/>
    <property type="match status" value="1"/>
</dbReference>
<evidence type="ECO:0000259" key="10">
    <source>
        <dbReference type="PROSITE" id="PS50262"/>
    </source>
</evidence>